<feature type="compositionally biased region" description="Low complexity" evidence="1">
    <location>
        <begin position="320"/>
        <end position="336"/>
    </location>
</feature>
<feature type="compositionally biased region" description="Polar residues" evidence="1">
    <location>
        <begin position="494"/>
        <end position="503"/>
    </location>
</feature>
<reference evidence="3" key="1">
    <citation type="submission" date="2014-04" db="EMBL/GenBank/DDBJ databases">
        <title>Evolutionary Origins and Diversification of the Mycorrhizal Mutualists.</title>
        <authorList>
            <consortium name="DOE Joint Genome Institute"/>
            <consortium name="Mycorrhizal Genomics Consortium"/>
            <person name="Kohler A."/>
            <person name="Kuo A."/>
            <person name="Nagy L.G."/>
            <person name="Floudas D."/>
            <person name="Copeland A."/>
            <person name="Barry K.W."/>
            <person name="Cichocki N."/>
            <person name="Veneault-Fourrey C."/>
            <person name="LaButti K."/>
            <person name="Lindquist E.A."/>
            <person name="Lipzen A."/>
            <person name="Lundell T."/>
            <person name="Morin E."/>
            <person name="Murat C."/>
            <person name="Riley R."/>
            <person name="Ohm R."/>
            <person name="Sun H."/>
            <person name="Tunlid A."/>
            <person name="Henrissat B."/>
            <person name="Grigoriev I.V."/>
            <person name="Hibbett D.S."/>
            <person name="Martin F."/>
        </authorList>
    </citation>
    <scope>NUCLEOTIDE SEQUENCE [LARGE SCALE GENOMIC DNA]</scope>
    <source>
        <strain evidence="3">FD-334 SS-4</strain>
    </source>
</reference>
<protein>
    <submittedName>
        <fullName evidence="2">Uncharacterized protein</fullName>
    </submittedName>
</protein>
<evidence type="ECO:0000256" key="1">
    <source>
        <dbReference type="SAM" id="MobiDB-lite"/>
    </source>
</evidence>
<proteinExistence type="predicted"/>
<feature type="region of interest" description="Disordered" evidence="1">
    <location>
        <begin position="622"/>
        <end position="755"/>
    </location>
</feature>
<organism evidence="2 3">
    <name type="scientific">Hypholoma sublateritium (strain FD-334 SS-4)</name>
    <dbReference type="NCBI Taxonomy" id="945553"/>
    <lineage>
        <taxon>Eukaryota</taxon>
        <taxon>Fungi</taxon>
        <taxon>Dikarya</taxon>
        <taxon>Basidiomycota</taxon>
        <taxon>Agaricomycotina</taxon>
        <taxon>Agaricomycetes</taxon>
        <taxon>Agaricomycetidae</taxon>
        <taxon>Agaricales</taxon>
        <taxon>Agaricineae</taxon>
        <taxon>Strophariaceae</taxon>
        <taxon>Hypholoma</taxon>
    </lineage>
</organism>
<gene>
    <name evidence="2" type="ORF">HYPSUDRAFT_200645</name>
</gene>
<feature type="compositionally biased region" description="Pro residues" evidence="1">
    <location>
        <begin position="681"/>
        <end position="696"/>
    </location>
</feature>
<accession>A0A0D2LB02</accession>
<evidence type="ECO:0000313" key="3">
    <source>
        <dbReference type="Proteomes" id="UP000054270"/>
    </source>
</evidence>
<feature type="region of interest" description="Disordered" evidence="1">
    <location>
        <begin position="477"/>
        <end position="503"/>
    </location>
</feature>
<feature type="compositionally biased region" description="Low complexity" evidence="1">
    <location>
        <begin position="721"/>
        <end position="735"/>
    </location>
</feature>
<feature type="compositionally biased region" description="Polar residues" evidence="1">
    <location>
        <begin position="698"/>
        <end position="712"/>
    </location>
</feature>
<dbReference type="AlphaFoldDB" id="A0A0D2LB02"/>
<feature type="compositionally biased region" description="Pro residues" evidence="1">
    <location>
        <begin position="626"/>
        <end position="645"/>
    </location>
</feature>
<sequence>MAPTGWTTPKQLEFLNSKKVDFHAAKKKGKGASKAWMGNLSRDFFALWKDQETEQREWRELPPTFDKRGNVITERLPELFPSHEAWFAGRQSQLTNWLNNHPVGKRSRSGETAKVTITANPSSRRAPSEARAYSKMHYSNRVKELAQNDPLYNSKSRIAIITKHTESTYHDESDEVKAEVRKVVARRKAELERERESVDEVIERTPEEYALAIEKMPQIVHNLLSQLNARTGWSFTVSCGGPDPNQNGDITTMSIHSCVDMYGQSYAKATPDFQQTVLKPFSDYLHTIYSPDVCKSRALIPRDSEDEDEDDSHSSEHQQAPSATTSSEPTTPALTLDVVPPTSADGLLVSSMSSHPSANSNLGANAHLRPDMMAMSGGYYGDPYSNNFARTFSPYSTPVAHGPPLMTSLGSTSISGAAHPNWTFNAAGPSGAGVANTQVGPNMDFNIDSLYMMGRERDPSITIDFNTTSMYNFPAALPATHTSPRRSHPPGYRPSTSATQSDSQIGSIALHGGSRASLTGTQTDLAPQIPAAVLVPAPPISANVHVPEASGREPALSPTPAPIASAVGQIPNLDVNVGTSSTGALAAPPVAVPNPPAGISNGTSVLSAVSVPNALVQTPAVDVAPSPAPPPAPVNAPAPNAPPPVVQTSSTDVGAPSAAPVPAPPSPWRIIENLRGVHPLEPTPNPSGSADPPPEINPSDTTPDTGACTDSAQEIHPSGMTPAAEDADPAATNEAIHQPSSNDPEPHPSITAPLVGDNARSLRNRAVVEDHFPKWLSEACHLYLCNAVNVPAWRPFIEDFLQFERQFGNAKTSAHRMPAKLRPAILSTWVQNGKRRYDSPPTISESDLPMLADEWVTWWNSVQPVWRRSPAENSLPVPLSMAKGSENLDPIKKAGPVGFILVIIALAWWAPLHTTDARWNASLDDVHACVKLFLDAGQGIKRKPKEQGAGRGRKKQKM</sequence>
<dbReference type="STRING" id="945553.A0A0D2LB02"/>
<dbReference type="EMBL" id="KN817537">
    <property type="protein sequence ID" value="KJA24432.1"/>
    <property type="molecule type" value="Genomic_DNA"/>
</dbReference>
<name>A0A0D2LB02_HYPSF</name>
<evidence type="ECO:0000313" key="2">
    <source>
        <dbReference type="EMBL" id="KJA24432.1"/>
    </source>
</evidence>
<keyword evidence="3" id="KW-1185">Reference proteome</keyword>
<dbReference type="OMA" id="ARAYSKM"/>
<dbReference type="OrthoDB" id="2803783at2759"/>
<feature type="region of interest" description="Disordered" evidence="1">
    <location>
        <begin position="302"/>
        <end position="340"/>
    </location>
</feature>
<dbReference type="Proteomes" id="UP000054270">
    <property type="component" value="Unassembled WGS sequence"/>
</dbReference>